<evidence type="ECO:0000256" key="1">
    <source>
        <dbReference type="SAM" id="MobiDB-lite"/>
    </source>
</evidence>
<accession>A0AAI9ID28</accession>
<feature type="compositionally biased region" description="Basic residues" evidence="1">
    <location>
        <begin position="17"/>
        <end position="26"/>
    </location>
</feature>
<evidence type="ECO:0000313" key="4">
    <source>
        <dbReference type="Proteomes" id="UP000006772"/>
    </source>
</evidence>
<proteinExistence type="predicted"/>
<dbReference type="EMBL" id="AEEC02000021">
    <property type="protein sequence ID" value="EOA03888.1"/>
    <property type="molecule type" value="Genomic_DNA"/>
</dbReference>
<evidence type="ECO:0000313" key="3">
    <source>
        <dbReference type="EMBL" id="EOA03888.1"/>
    </source>
</evidence>
<evidence type="ECO:0000259" key="2">
    <source>
        <dbReference type="Pfam" id="PF03551"/>
    </source>
</evidence>
<dbReference type="Proteomes" id="UP000006772">
    <property type="component" value="Unassembled WGS sequence"/>
</dbReference>
<comment type="caution">
    <text evidence="3">The sequence shown here is derived from an EMBL/GenBank/DDBJ whole genome shotgun (WGS) entry which is preliminary data.</text>
</comment>
<dbReference type="SUPFAM" id="SSF46785">
    <property type="entry name" value="Winged helix' DNA-binding domain"/>
    <property type="match status" value="1"/>
</dbReference>
<name>A0AAI9ID28_9BURK</name>
<dbReference type="InterPro" id="IPR036390">
    <property type="entry name" value="WH_DNA-bd_sf"/>
</dbReference>
<dbReference type="Gene3D" id="1.10.10.10">
    <property type="entry name" value="Winged helix-like DNA-binding domain superfamily/Winged helix DNA-binding domain"/>
    <property type="match status" value="1"/>
</dbReference>
<organism evidence="3 4">
    <name type="scientific">Herbaspirillum frisingense GSF30</name>
    <dbReference type="NCBI Taxonomy" id="864073"/>
    <lineage>
        <taxon>Bacteria</taxon>
        <taxon>Pseudomonadati</taxon>
        <taxon>Pseudomonadota</taxon>
        <taxon>Betaproteobacteria</taxon>
        <taxon>Burkholderiales</taxon>
        <taxon>Oxalobacteraceae</taxon>
        <taxon>Herbaspirillum</taxon>
    </lineage>
</organism>
<reference evidence="3 4" key="1">
    <citation type="journal article" date="2013" name="Front. Microbiol.">
        <title>The genome of the endophytic bacterium H. frisingense GSF30(T) identifies diverse strategies in the Herbaspirillum genus to interact with plants.</title>
        <authorList>
            <person name="Straub D."/>
            <person name="Rothballer M."/>
            <person name="Hartmann A."/>
            <person name="Ludewig U."/>
        </authorList>
    </citation>
    <scope>NUCLEOTIDE SEQUENCE [LARGE SCALE GENOMIC DNA]</scope>
    <source>
        <strain evidence="3 4">GSF30</strain>
    </source>
</reference>
<feature type="region of interest" description="Disordered" evidence="1">
    <location>
        <begin position="1"/>
        <end position="55"/>
    </location>
</feature>
<sequence>MFKHLFGHHGQPGHGPMHQRHDRPHHGGGLFDEEGHRGHHGPRGREGGGGGGRGARMFEQGALRIVMLHLLQEKPRHGYDMIKAIEQLVGGGYSPSPGVIYPTLTLLEEMGHASVQGEEGGKKLYTISAEGRAHLEEKENAEILQQVLRKFELRRQERPDADSPELRRAVQNFRMALHTRLAKGKLEQEELHAIIDIIDRAAVAVERA</sequence>
<feature type="domain" description="Transcription regulator PadR N-terminal" evidence="2">
    <location>
        <begin position="67"/>
        <end position="137"/>
    </location>
</feature>
<dbReference type="PANTHER" id="PTHR43252">
    <property type="entry name" value="TRANSCRIPTIONAL REGULATOR YQJI"/>
    <property type="match status" value="1"/>
</dbReference>
<gene>
    <name evidence="3" type="ORF">HFRIS_015341</name>
</gene>
<dbReference type="InterPro" id="IPR036388">
    <property type="entry name" value="WH-like_DNA-bd_sf"/>
</dbReference>
<dbReference type="PANTHER" id="PTHR43252:SF7">
    <property type="entry name" value="TRANSCRIPTIONAL REGULATOR YQJI"/>
    <property type="match status" value="1"/>
</dbReference>
<dbReference type="Pfam" id="PF03551">
    <property type="entry name" value="PadR"/>
    <property type="match status" value="1"/>
</dbReference>
<dbReference type="RefSeq" id="WP_006464301.1">
    <property type="nucleotide sequence ID" value="NZ_AEEC02000021.1"/>
</dbReference>
<dbReference type="InterPro" id="IPR005149">
    <property type="entry name" value="Tscrpt_reg_PadR_N"/>
</dbReference>
<protein>
    <submittedName>
        <fullName evidence="3">PadR-like family transcription regulator protein</fullName>
    </submittedName>
</protein>
<dbReference type="AlphaFoldDB" id="A0AAI9ID28"/>